<name>A0A1H2VPT2_9BACL</name>
<evidence type="ECO:0000313" key="3">
    <source>
        <dbReference type="Proteomes" id="UP000198534"/>
    </source>
</evidence>
<sequence>MIGLLILATVGYAAFSKSNEPSMSNDWKAKLKSQISADKKTLHKEKDLPADYRSGLKESIAINQYRIDHDVKPTGTLWNFMADTDSLTTLVTLFTIIVGSISVAGEFTWGTIKLLLIRSAVRSKILLSKYLATLGFALSMLILLFTVSLISGLIFYGAKGFTTSPLLSYSNGSVVEQNMVAHVFKLYGLKCIGLLMMVTFAFMISTVFRSSSLAIGLSVFLTFTGNTIVNVLSVNNIQWGKYFLFANMDLSPYLNYGNPFFKGMTLSFSITMLAVYFVIFTAISWIVFNKRDITTTE</sequence>
<keyword evidence="1" id="KW-0472">Membrane</keyword>
<dbReference type="PANTHER" id="PTHR37305">
    <property type="entry name" value="INTEGRAL MEMBRANE PROTEIN-RELATED"/>
    <property type="match status" value="1"/>
</dbReference>
<dbReference type="PANTHER" id="PTHR37305:SF1">
    <property type="entry name" value="MEMBRANE PROTEIN"/>
    <property type="match status" value="1"/>
</dbReference>
<organism evidence="2 3">
    <name type="scientific">Marininema mesophilum</name>
    <dbReference type="NCBI Taxonomy" id="1048340"/>
    <lineage>
        <taxon>Bacteria</taxon>
        <taxon>Bacillati</taxon>
        <taxon>Bacillota</taxon>
        <taxon>Bacilli</taxon>
        <taxon>Bacillales</taxon>
        <taxon>Thermoactinomycetaceae</taxon>
        <taxon>Marininema</taxon>
    </lineage>
</organism>
<dbReference type="GO" id="GO:0140359">
    <property type="term" value="F:ABC-type transporter activity"/>
    <property type="evidence" value="ECO:0007669"/>
    <property type="project" value="InterPro"/>
</dbReference>
<dbReference type="STRING" id="1048340.SAMN05444487_105171"/>
<keyword evidence="3" id="KW-1185">Reference proteome</keyword>
<dbReference type="GO" id="GO:0005886">
    <property type="term" value="C:plasma membrane"/>
    <property type="evidence" value="ECO:0007669"/>
    <property type="project" value="UniProtKB-SubCell"/>
</dbReference>
<dbReference type="EMBL" id="FNNQ01000005">
    <property type="protein sequence ID" value="SDW70290.1"/>
    <property type="molecule type" value="Genomic_DNA"/>
</dbReference>
<keyword evidence="1" id="KW-0812">Transmembrane</keyword>
<proteinExistence type="predicted"/>
<dbReference type="Proteomes" id="UP000198534">
    <property type="component" value="Unassembled WGS sequence"/>
</dbReference>
<evidence type="ECO:0000313" key="2">
    <source>
        <dbReference type="EMBL" id="SDW70290.1"/>
    </source>
</evidence>
<feature type="transmembrane region" description="Helical" evidence="1">
    <location>
        <begin position="215"/>
        <end position="234"/>
    </location>
</feature>
<accession>A0A1H2VPT2</accession>
<evidence type="ECO:0000256" key="1">
    <source>
        <dbReference type="SAM" id="Phobius"/>
    </source>
</evidence>
<reference evidence="2 3" key="1">
    <citation type="submission" date="2016-10" db="EMBL/GenBank/DDBJ databases">
        <authorList>
            <person name="de Groot N.N."/>
        </authorList>
    </citation>
    <scope>NUCLEOTIDE SEQUENCE [LARGE SCALE GENOMIC DNA]</scope>
    <source>
        <strain evidence="2 3">DSM 45610</strain>
    </source>
</reference>
<gene>
    <name evidence="2" type="ORF">SAMN05444487_105171</name>
</gene>
<dbReference type="Pfam" id="PF12679">
    <property type="entry name" value="ABC2_membrane_2"/>
    <property type="match status" value="1"/>
</dbReference>
<protein>
    <submittedName>
        <fullName evidence="2">ABC-2 type transport system permease protein</fullName>
    </submittedName>
</protein>
<feature type="transmembrane region" description="Helical" evidence="1">
    <location>
        <begin position="187"/>
        <end position="208"/>
    </location>
</feature>
<dbReference type="AlphaFoldDB" id="A0A1H2VPT2"/>
<keyword evidence="1" id="KW-1133">Transmembrane helix</keyword>
<feature type="transmembrane region" description="Helical" evidence="1">
    <location>
        <begin position="266"/>
        <end position="288"/>
    </location>
</feature>
<feature type="transmembrane region" description="Helical" evidence="1">
    <location>
        <begin position="87"/>
        <end position="109"/>
    </location>
</feature>
<feature type="transmembrane region" description="Helical" evidence="1">
    <location>
        <begin position="130"/>
        <end position="158"/>
    </location>
</feature>